<evidence type="ECO:0000256" key="2">
    <source>
        <dbReference type="ARBA" id="ARBA00022576"/>
    </source>
</evidence>
<dbReference type="UniPathway" id="UPA00033">
    <property type="reaction ID" value="UER00038"/>
</dbReference>
<accession>V4HFY0</accession>
<comment type="function">
    <text evidence="6">Involved in both the arginine and lysine biosynthetic pathways.</text>
</comment>
<feature type="binding site" evidence="6">
    <location>
        <begin position="221"/>
        <end position="224"/>
    </location>
    <ligand>
        <name>pyridoxal 5'-phosphate</name>
        <dbReference type="ChEBI" id="CHEBI:597326"/>
    </ligand>
</feature>
<comment type="pathway">
    <text evidence="6">Amino-acid biosynthesis; L-arginine biosynthesis.</text>
</comment>
<keyword evidence="8" id="KW-1185">Reference proteome</keyword>
<evidence type="ECO:0000313" key="7">
    <source>
        <dbReference type="EMBL" id="ESP89615.1"/>
    </source>
</evidence>
<comment type="subcellular location">
    <subcellularLocation>
        <location evidence="6">Cytoplasm</location>
    </subcellularLocation>
</comment>
<dbReference type="PATRIC" id="fig|1324957.4.peg.738"/>
<keyword evidence="5 6" id="KW-0663">Pyridoxal phosphate</keyword>
<dbReference type="Proteomes" id="UP000017840">
    <property type="component" value="Unassembled WGS sequence"/>
</dbReference>
<sequence length="394" mass="40960">MTDADAPFADGEGAGEGFVFSEKPLGIESGEGVHLTGTDGTDYLDFGASYACTPLGHSPPEVVDAIAEQAADLLYVQASYPVDARTDLYERLGAVAPGDLSKVWLCNSGTEANEAAMKFARSATGDEKIVAAKRGFHGRTMGALAMTWKKKYREPFEPLAGGVEFVEFGDEAELADAVDDDTAAVFLEPVQGEGGVNPATTEYLRAARDLTEAAGAALVFDEIQTGLGRTGTLWACEHAGVVPDALTTAKGLASGLPAGATLCADWLADGAADHGSTFSGGPVVAAAANATLDGLVGRDLPARAGEVGSHLHEELADAVETHDLPVREIRGRGLMVGIEVKRGANRIVRDLALDHRVLALPAGRSVVRLLPPLVVEERHADHVVGALTEVLDGS</sequence>
<keyword evidence="4 6" id="KW-0808">Transferase</keyword>
<dbReference type="PROSITE" id="PS00600">
    <property type="entry name" value="AA_TRANSFER_CLASS_3"/>
    <property type="match status" value="1"/>
</dbReference>
<dbReference type="EC" id="2.6.1.118" evidence="6"/>
<dbReference type="GO" id="GO:0042802">
    <property type="term" value="F:identical protein binding"/>
    <property type="evidence" value="ECO:0007669"/>
    <property type="project" value="TreeGrafter"/>
</dbReference>
<keyword evidence="3 6" id="KW-0028">Amino-acid biosynthesis</keyword>
<dbReference type="PIRSF" id="PIRSF000521">
    <property type="entry name" value="Transaminase_4ab_Lys_Orn"/>
    <property type="match status" value="1"/>
</dbReference>
<comment type="similarity">
    <text evidence="6">Belongs to the class-III pyridoxal-phosphate-dependent aminotransferase family. LysJ subfamily.</text>
</comment>
<dbReference type="GO" id="GO:0042450">
    <property type="term" value="P:L-arginine biosynthetic process via ornithine"/>
    <property type="evidence" value="ECO:0007669"/>
    <property type="project" value="UniProtKB-UniRule"/>
</dbReference>
<dbReference type="OrthoDB" id="85346at2157"/>
<comment type="catalytic activity">
    <reaction evidence="6">
        <text>[amino-group carrier protein]-C-terminal-gamma-(L-ornithyl)-L-glutamate + 2-oxoglutarate = [amino-group carrier protein]-C-terminal-gamma-(L-glutamyl-5-semialdehyde)-L-glutamate + L-glutamate</text>
        <dbReference type="Rhea" id="RHEA:52672"/>
        <dbReference type="Rhea" id="RHEA-COMP:13327"/>
        <dbReference type="Rhea" id="RHEA-COMP:13328"/>
        <dbReference type="ChEBI" id="CHEBI:16810"/>
        <dbReference type="ChEBI" id="CHEBI:29985"/>
        <dbReference type="ChEBI" id="CHEBI:136761"/>
        <dbReference type="ChEBI" id="CHEBI:136763"/>
        <dbReference type="EC" id="2.6.1.124"/>
    </reaction>
</comment>
<feature type="modified residue" description="N6-(pyridoxal phosphate)lysine" evidence="6">
    <location>
        <position position="250"/>
    </location>
</feature>
<dbReference type="UniPathway" id="UPA00068"/>
<feature type="binding site" evidence="6">
    <location>
        <position position="276"/>
    </location>
    <ligand>
        <name>substrate</name>
    </ligand>
</feature>
<keyword evidence="6" id="KW-0055">Arginine biosynthesis</keyword>
<reference evidence="7 8" key="1">
    <citation type="journal article" date="2013" name="Genome Announc.">
        <title>Draft Genome Sequence of 'Candidatus Halobonum tyrrellensis' Strain G22, Isolated from the Hypersaline Waters of Lake Tyrrell, Australia.</title>
        <authorList>
            <person name="Ugalde J.A."/>
            <person name="Narasingarao P."/>
            <person name="Kuo S."/>
            <person name="Podell S."/>
            <person name="Allen E.E."/>
        </authorList>
    </citation>
    <scope>NUCLEOTIDE SEQUENCE [LARGE SCALE GENOMIC DNA]</scope>
    <source>
        <strain evidence="7 8">G22</strain>
    </source>
</reference>
<gene>
    <name evidence="6" type="primary">lysJ</name>
    <name evidence="7" type="ORF">K933_03625</name>
</gene>
<evidence type="ECO:0000256" key="6">
    <source>
        <dbReference type="HAMAP-Rule" id="MF_02084"/>
    </source>
</evidence>
<organism evidence="7 8">
    <name type="scientific">Candidatus Halobonum tyrrellensis G22</name>
    <dbReference type="NCBI Taxonomy" id="1324957"/>
    <lineage>
        <taxon>Archaea</taxon>
        <taxon>Methanobacteriati</taxon>
        <taxon>Methanobacteriota</taxon>
        <taxon>Stenosarchaea group</taxon>
        <taxon>Halobacteria</taxon>
        <taxon>Halobacteriales</taxon>
        <taxon>Haloferacaceae</taxon>
        <taxon>Candidatus Halobonum</taxon>
    </lineage>
</organism>
<evidence type="ECO:0000256" key="5">
    <source>
        <dbReference type="ARBA" id="ARBA00022898"/>
    </source>
</evidence>
<dbReference type="RefSeq" id="WP_023393316.1">
    <property type="nucleotide sequence ID" value="NZ_ASGZ01000008.1"/>
</dbReference>
<comment type="caution">
    <text evidence="7">The sequence shown here is derived from an EMBL/GenBank/DDBJ whole genome shotgun (WGS) entry which is preliminary data.</text>
</comment>
<feature type="binding site" evidence="6">
    <location>
        <position position="136"/>
    </location>
    <ligand>
        <name>pyridoxal 5'-phosphate</name>
        <dbReference type="ChEBI" id="CHEBI:597326"/>
    </ligand>
</feature>
<dbReference type="Pfam" id="PF00202">
    <property type="entry name" value="Aminotran_3"/>
    <property type="match status" value="1"/>
</dbReference>
<dbReference type="GO" id="GO:0008483">
    <property type="term" value="F:transaminase activity"/>
    <property type="evidence" value="ECO:0007669"/>
    <property type="project" value="UniProtKB-UniRule"/>
</dbReference>
<dbReference type="eggNOG" id="arCOG00914">
    <property type="taxonomic scope" value="Archaea"/>
</dbReference>
<evidence type="ECO:0000256" key="3">
    <source>
        <dbReference type="ARBA" id="ARBA00022605"/>
    </source>
</evidence>
<dbReference type="InterPro" id="IPR049704">
    <property type="entry name" value="Aminotrans_3_PPA_site"/>
</dbReference>
<evidence type="ECO:0000256" key="4">
    <source>
        <dbReference type="ARBA" id="ARBA00022679"/>
    </source>
</evidence>
<dbReference type="InterPro" id="IPR015424">
    <property type="entry name" value="PyrdxlP-dep_Trfase"/>
</dbReference>
<dbReference type="InterPro" id="IPR050103">
    <property type="entry name" value="Class-III_PLP-dep_AT"/>
</dbReference>
<keyword evidence="6" id="KW-0457">Lysine biosynthesis</keyword>
<dbReference type="STRING" id="1324957.K933_03625"/>
<dbReference type="InterPro" id="IPR037537">
    <property type="entry name" value="LysJ"/>
</dbReference>
<dbReference type="EC" id="2.6.1.124" evidence="6"/>
<name>V4HFY0_9EURY</name>
<dbReference type="AlphaFoldDB" id="V4HFY0"/>
<evidence type="ECO:0000313" key="8">
    <source>
        <dbReference type="Proteomes" id="UP000017840"/>
    </source>
</evidence>
<dbReference type="PANTHER" id="PTHR11986:SF79">
    <property type="entry name" value="ACETYLORNITHINE AMINOTRANSFERASE, MITOCHONDRIAL"/>
    <property type="match status" value="1"/>
</dbReference>
<keyword evidence="2 6" id="KW-0032">Aminotransferase</keyword>
<dbReference type="CDD" id="cd00610">
    <property type="entry name" value="OAT_like"/>
    <property type="match status" value="1"/>
</dbReference>
<dbReference type="Gene3D" id="3.90.1150.10">
    <property type="entry name" value="Aspartate Aminotransferase, domain 1"/>
    <property type="match status" value="1"/>
</dbReference>
<evidence type="ECO:0000256" key="1">
    <source>
        <dbReference type="ARBA" id="ARBA00022490"/>
    </source>
</evidence>
<feature type="binding site" evidence="6">
    <location>
        <position position="277"/>
    </location>
    <ligand>
        <name>pyridoxal 5'-phosphate</name>
        <dbReference type="ChEBI" id="CHEBI:597326"/>
    </ligand>
</feature>
<keyword evidence="1 6" id="KW-0963">Cytoplasm</keyword>
<protein>
    <recommendedName>
        <fullName evidence="6">Putative [LysW]-aminoadipate semialdehyde/glutamate semialdehyde transaminase</fullName>
        <ecNumber evidence="6">2.6.1.118</ecNumber>
        <ecNumber evidence="6">2.6.1.124</ecNumber>
    </recommendedName>
</protein>
<dbReference type="InterPro" id="IPR015421">
    <property type="entry name" value="PyrdxlP-dep_Trfase_major"/>
</dbReference>
<comment type="pathway">
    <text evidence="6">Amino-acid biosynthesis; L-lysine biosynthesis via AAA pathway; L-lysine from L-alpha-aminoadipate (Thermus route): step 4/5.</text>
</comment>
<dbReference type="GO" id="GO:0019878">
    <property type="term" value="P:lysine biosynthetic process via aminoadipic acid"/>
    <property type="evidence" value="ECO:0007669"/>
    <property type="project" value="UniProtKB-UniRule"/>
</dbReference>
<dbReference type="HAMAP" id="MF_02084">
    <property type="entry name" value="LysJ_aminotrans_3"/>
    <property type="match status" value="1"/>
</dbReference>
<comment type="catalytic activity">
    <reaction evidence="6">
        <text>[amino-group carrier protein]-C-terminal-gamma-(L-lysyl)-L-glutamate + 2-oxoglutarate = [amino-group carrier protein]-C-terminal-N-(1-carboxy-5-oxopentan-1-yl)-L-glutamine + L-glutamate</text>
        <dbReference type="Rhea" id="RHEA:41952"/>
        <dbReference type="Rhea" id="RHEA-COMP:9714"/>
        <dbReference type="Rhea" id="RHEA-COMP:9715"/>
        <dbReference type="ChEBI" id="CHEBI:16810"/>
        <dbReference type="ChEBI" id="CHEBI:29985"/>
        <dbReference type="ChEBI" id="CHEBI:78501"/>
        <dbReference type="ChEBI" id="CHEBI:78526"/>
        <dbReference type="EC" id="2.6.1.118"/>
    </reaction>
</comment>
<dbReference type="SUPFAM" id="SSF53383">
    <property type="entry name" value="PLP-dependent transferases"/>
    <property type="match status" value="1"/>
</dbReference>
<dbReference type="InterPro" id="IPR005814">
    <property type="entry name" value="Aminotrans_3"/>
</dbReference>
<dbReference type="Gene3D" id="3.40.640.10">
    <property type="entry name" value="Type I PLP-dependent aspartate aminotransferase-like (Major domain)"/>
    <property type="match status" value="1"/>
</dbReference>
<dbReference type="GO" id="GO:0005737">
    <property type="term" value="C:cytoplasm"/>
    <property type="evidence" value="ECO:0007669"/>
    <property type="project" value="UniProtKB-SubCell"/>
</dbReference>
<dbReference type="InterPro" id="IPR015422">
    <property type="entry name" value="PyrdxlP-dep_Trfase_small"/>
</dbReference>
<dbReference type="EMBL" id="ASGZ01000008">
    <property type="protein sequence ID" value="ESP89615.1"/>
    <property type="molecule type" value="Genomic_DNA"/>
</dbReference>
<proteinExistence type="inferred from homology"/>
<dbReference type="GO" id="GO:0030170">
    <property type="term" value="F:pyridoxal phosphate binding"/>
    <property type="evidence" value="ECO:0007669"/>
    <property type="project" value="InterPro"/>
</dbReference>
<feature type="binding site" evidence="6">
    <location>
        <position position="139"/>
    </location>
    <ligand>
        <name>substrate</name>
    </ligand>
</feature>
<comment type="subunit">
    <text evidence="6">Homodimer.</text>
</comment>
<comment type="cofactor">
    <cofactor evidence="6">
        <name>pyridoxal 5'-phosphate</name>
        <dbReference type="ChEBI" id="CHEBI:597326"/>
    </cofactor>
    <text evidence="6">Binds 1 pyridoxal phosphate per subunit.</text>
</comment>
<feature type="binding site" evidence="6">
    <location>
        <begin position="109"/>
        <end position="110"/>
    </location>
    <ligand>
        <name>pyridoxal 5'-phosphate</name>
        <dbReference type="ChEBI" id="CHEBI:597326"/>
    </ligand>
</feature>
<dbReference type="PANTHER" id="PTHR11986">
    <property type="entry name" value="AMINOTRANSFERASE CLASS III"/>
    <property type="match status" value="1"/>
</dbReference>
<dbReference type="FunFam" id="3.40.640.10:FF:000004">
    <property type="entry name" value="Acetylornithine aminotransferase"/>
    <property type="match status" value="1"/>
</dbReference>